<protein>
    <submittedName>
        <fullName evidence="3">Uncharacterized protein</fullName>
    </submittedName>
</protein>
<feature type="compositionally biased region" description="Low complexity" evidence="1">
    <location>
        <begin position="250"/>
        <end position="259"/>
    </location>
</feature>
<feature type="region of interest" description="Disordered" evidence="1">
    <location>
        <begin position="187"/>
        <end position="233"/>
    </location>
</feature>
<feature type="compositionally biased region" description="Low complexity" evidence="1">
    <location>
        <begin position="347"/>
        <end position="372"/>
    </location>
</feature>
<keyword evidence="2" id="KW-0812">Transmembrane</keyword>
<name>A0A8G2HXI1_9ACTO</name>
<feature type="region of interest" description="Disordered" evidence="1">
    <location>
        <begin position="250"/>
        <end position="388"/>
    </location>
</feature>
<feature type="region of interest" description="Disordered" evidence="1">
    <location>
        <begin position="1"/>
        <end position="98"/>
    </location>
</feature>
<dbReference type="RefSeq" id="WP_249262430.1">
    <property type="nucleotide sequence ID" value="NZ_JACHMA010000001.1"/>
</dbReference>
<sequence length="504" mass="48755">MSIPSVGAPLPSYSAGKSASNTANAQTSAQNAQNAVTQAAANTASQSQLSPNPRAASGTATGIPAEQNSAEAAAGKASSTQNESRSGSSIPTSANSSVSSAKLDTLSLSTNAWQQLASQTQKGSVGNGTMGRLLPAFTQGASGGSTLGGSAASGNSAGSVSGFTGMGAGAGCASLTGNLVNGQVATTGGQGQSGLGTSGSLGATPNPNSSSTPPGSGNPNGDMSSGSQPSAMAPHATAIAANITAHAKAATSAATNPSTLPTGSGDGKTGATSPGENSVDSDAAATRPATGAAVANRPAAGAAALRAAGTQSAPNAANTTTSNTSAPAAPGTPTAPGHAAMPRPEVAARQTAAQQAASQIEEATTTTSKTATRQGGNQPRTQAASPDASMVLGMPTIFTTPEPTPKPGELGLNITASSDPVVMSQIAAASGFGMKLQQALNLNLGIPGLTPASMVSALGVLILVLVALRVFVNGFGDDYVMLSFAVIIGIILTIGPWVFKPRHR</sequence>
<dbReference type="EMBL" id="UGGQ01000006">
    <property type="protein sequence ID" value="STO17343.1"/>
    <property type="molecule type" value="Genomic_DNA"/>
</dbReference>
<feature type="compositionally biased region" description="Polar residues" evidence="1">
    <location>
        <begin position="77"/>
        <end position="98"/>
    </location>
</feature>
<feature type="compositionally biased region" description="Low complexity" evidence="1">
    <location>
        <begin position="18"/>
        <end position="48"/>
    </location>
</feature>
<keyword evidence="2" id="KW-0472">Membrane</keyword>
<feature type="compositionally biased region" description="Low complexity" evidence="1">
    <location>
        <begin position="200"/>
        <end position="221"/>
    </location>
</feature>
<comment type="caution">
    <text evidence="3">The sequence shown here is derived from an EMBL/GenBank/DDBJ whole genome shotgun (WGS) entry which is preliminary data.</text>
</comment>
<gene>
    <name evidence="3" type="ORF">NCTC11819_01929</name>
</gene>
<evidence type="ECO:0000313" key="4">
    <source>
        <dbReference type="Proteomes" id="UP000255284"/>
    </source>
</evidence>
<dbReference type="Proteomes" id="UP000255284">
    <property type="component" value="Unassembled WGS sequence"/>
</dbReference>
<keyword evidence="2" id="KW-1133">Transmembrane helix</keyword>
<proteinExistence type="predicted"/>
<feature type="transmembrane region" description="Helical" evidence="2">
    <location>
        <begin position="479"/>
        <end position="499"/>
    </location>
</feature>
<evidence type="ECO:0000256" key="2">
    <source>
        <dbReference type="SAM" id="Phobius"/>
    </source>
</evidence>
<dbReference type="GeneID" id="93366511"/>
<feature type="compositionally biased region" description="Polar residues" evidence="1">
    <location>
        <begin position="270"/>
        <end position="280"/>
    </location>
</feature>
<reference evidence="3 4" key="1">
    <citation type="submission" date="2018-06" db="EMBL/GenBank/DDBJ databases">
        <authorList>
            <consortium name="Pathogen Informatics"/>
            <person name="Doyle S."/>
        </authorList>
    </citation>
    <scope>NUCLEOTIDE SEQUENCE [LARGE SCALE GENOMIC DNA]</scope>
    <source>
        <strain evidence="3 4">NCTC11819</strain>
    </source>
</reference>
<accession>A0A8G2HXI1</accession>
<evidence type="ECO:0000256" key="1">
    <source>
        <dbReference type="SAM" id="MobiDB-lite"/>
    </source>
</evidence>
<feature type="compositionally biased region" description="Low complexity" evidence="1">
    <location>
        <begin position="283"/>
        <end position="340"/>
    </location>
</feature>
<organism evidence="3 4">
    <name type="scientific">Mobiluncus mulieris</name>
    <dbReference type="NCBI Taxonomy" id="2052"/>
    <lineage>
        <taxon>Bacteria</taxon>
        <taxon>Bacillati</taxon>
        <taxon>Actinomycetota</taxon>
        <taxon>Actinomycetes</taxon>
        <taxon>Actinomycetales</taxon>
        <taxon>Actinomycetaceae</taxon>
        <taxon>Mobiluncus</taxon>
    </lineage>
</organism>
<dbReference type="AlphaFoldDB" id="A0A8G2HXI1"/>
<evidence type="ECO:0000313" key="3">
    <source>
        <dbReference type="EMBL" id="STO17343.1"/>
    </source>
</evidence>
<feature type="compositionally biased region" description="Gly residues" evidence="1">
    <location>
        <begin position="188"/>
        <end position="199"/>
    </location>
</feature>
<feature type="transmembrane region" description="Helical" evidence="2">
    <location>
        <begin position="452"/>
        <end position="472"/>
    </location>
</feature>
<feature type="compositionally biased region" description="Polar residues" evidence="1">
    <location>
        <begin position="373"/>
        <end position="384"/>
    </location>
</feature>